<protein>
    <submittedName>
        <fullName evidence="2">Cyclopropane-fatty-acyl-phospholipid synthase</fullName>
        <ecNumber evidence="2">2.1.1.144</ecNumber>
    </submittedName>
</protein>
<feature type="domain" description="Methyltransferase" evidence="1">
    <location>
        <begin position="34"/>
        <end position="132"/>
    </location>
</feature>
<sequence length="255" mass="29162">MSQTVNQQKIAQVYHLPFVSSFGGSAMNLLSPQAGEHILDIGCGTGEFISQLHKLHVLATGIDCSENMIEQARHQYPTLSFEQLNALNLPYYEQFDAVFSNATLHDIRPPHLVIKNIYNALKPNGRFVAEFWGKGNMDEIFTEIIRQFKTFDIPYNDGDFPWYFPSVAEYSSLLESQNFQVTTAIHYSRPFLLKGENGLRNWLETNAAPLFAHVTTETKNVLITRLENRMQDKLFQNGSWLAEAKHIRVHAVKRD</sequence>
<name>A0A0B6AXJ3_PRIM2</name>
<dbReference type="InterPro" id="IPR029063">
    <property type="entry name" value="SAM-dependent_MTases_sf"/>
</dbReference>
<dbReference type="PANTHER" id="PTHR43861:SF1">
    <property type="entry name" value="TRANS-ACONITATE 2-METHYLTRANSFERASE"/>
    <property type="match status" value="1"/>
</dbReference>
<dbReference type="RefSeq" id="WP_016764736.1">
    <property type="nucleotide sequence ID" value="NZ_BCVB01000006.1"/>
</dbReference>
<gene>
    <name evidence="2" type="ORF">BG04_5568</name>
</gene>
<keyword evidence="2" id="KW-0808">Transferase</keyword>
<dbReference type="HOGENOM" id="CLU_037990_5_3_9"/>
<proteinExistence type="predicted"/>
<dbReference type="GO" id="GO:0030798">
    <property type="term" value="F:trans-aconitate 2-methyltransferase activity"/>
    <property type="evidence" value="ECO:0007669"/>
    <property type="project" value="UniProtKB-EC"/>
</dbReference>
<dbReference type="Gene3D" id="3.40.50.150">
    <property type="entry name" value="Vaccinia Virus protein VP39"/>
    <property type="match status" value="1"/>
</dbReference>
<evidence type="ECO:0000313" key="3">
    <source>
        <dbReference type="Proteomes" id="UP000031829"/>
    </source>
</evidence>
<dbReference type="SUPFAM" id="SSF53335">
    <property type="entry name" value="S-adenosyl-L-methionine-dependent methyltransferases"/>
    <property type="match status" value="1"/>
</dbReference>
<dbReference type="PANTHER" id="PTHR43861">
    <property type="entry name" value="TRANS-ACONITATE 2-METHYLTRANSFERASE-RELATED"/>
    <property type="match status" value="1"/>
</dbReference>
<dbReference type="AlphaFoldDB" id="A0A0B6AXJ3"/>
<dbReference type="CDD" id="cd02440">
    <property type="entry name" value="AdoMet_MTases"/>
    <property type="match status" value="1"/>
</dbReference>
<evidence type="ECO:0000313" key="2">
    <source>
        <dbReference type="EMBL" id="AJI24614.1"/>
    </source>
</evidence>
<evidence type="ECO:0000259" key="1">
    <source>
        <dbReference type="Pfam" id="PF13847"/>
    </source>
</evidence>
<dbReference type="GO" id="GO:0032259">
    <property type="term" value="P:methylation"/>
    <property type="evidence" value="ECO:0007669"/>
    <property type="project" value="UniProtKB-KW"/>
</dbReference>
<organism evidence="2 3">
    <name type="scientific">Priestia megaterium (strain ATCC 14581 / DSM 32 / CCUG 1817 / JCM 2506 / NBRC 15308 / NCIMB 9376 / NCTC 10342 / NRRL B-14308 / VKM B-512 / Ford 19)</name>
    <name type="common">Bacillus megaterium</name>
    <dbReference type="NCBI Taxonomy" id="1348623"/>
    <lineage>
        <taxon>Bacteria</taxon>
        <taxon>Bacillati</taxon>
        <taxon>Bacillota</taxon>
        <taxon>Bacilli</taxon>
        <taxon>Bacillales</taxon>
        <taxon>Bacillaceae</taxon>
        <taxon>Priestia</taxon>
    </lineage>
</organism>
<dbReference type="EC" id="2.1.1.144" evidence="2"/>
<reference evidence="2 3" key="1">
    <citation type="journal article" date="2015" name="Genome Announc.">
        <title>Complete genome sequences for 35 biothreat assay-relevant bacillus species.</title>
        <authorList>
            <person name="Johnson S.L."/>
            <person name="Daligault H.E."/>
            <person name="Davenport K.W."/>
            <person name="Jaissle J."/>
            <person name="Frey K.G."/>
            <person name="Ladner J.T."/>
            <person name="Broomall S.M."/>
            <person name="Bishop-Lilly K.A."/>
            <person name="Bruce D.C."/>
            <person name="Gibbons H.S."/>
            <person name="Coyne S.R."/>
            <person name="Lo C.C."/>
            <person name="Meincke L."/>
            <person name="Munk A.C."/>
            <person name="Koroleva G.I."/>
            <person name="Rosenzweig C.N."/>
            <person name="Palacios G.F."/>
            <person name="Redden C.L."/>
            <person name="Minogue T.D."/>
            <person name="Chain P.S."/>
        </authorList>
    </citation>
    <scope>NUCLEOTIDE SEQUENCE [LARGE SCALE GENOMIC DNA]</scope>
    <source>
        <strain evidence="3">ATCC 14581 / DSM 32 / JCM 2506 / NBRC 15308 / NCIMB 9376 / NCTC 10342 / NRRL B-14308 / VKM B-512</strain>
    </source>
</reference>
<dbReference type="GeneID" id="93643509"/>
<dbReference type="InterPro" id="IPR025714">
    <property type="entry name" value="Methyltranfer_dom"/>
</dbReference>
<accession>A0A0B6AXJ3</accession>
<dbReference type="EMBL" id="CP009920">
    <property type="protein sequence ID" value="AJI24614.1"/>
    <property type="molecule type" value="Genomic_DNA"/>
</dbReference>
<keyword evidence="2" id="KW-0489">Methyltransferase</keyword>
<dbReference type="Proteomes" id="UP000031829">
    <property type="component" value="Chromosome"/>
</dbReference>
<dbReference type="KEGG" id="bmeg:BG04_5568"/>
<dbReference type="Pfam" id="PF13847">
    <property type="entry name" value="Methyltransf_31"/>
    <property type="match status" value="1"/>
</dbReference>